<comment type="caution">
    <text evidence="1">The sequence shown here is derived from an EMBL/GenBank/DDBJ whole genome shotgun (WGS) entry which is preliminary data.</text>
</comment>
<dbReference type="EMBL" id="CAJVQA010006405">
    <property type="protein sequence ID" value="CAG8639945.1"/>
    <property type="molecule type" value="Genomic_DNA"/>
</dbReference>
<keyword evidence="2" id="KW-1185">Reference proteome</keyword>
<reference evidence="1" key="1">
    <citation type="submission" date="2021-06" db="EMBL/GenBank/DDBJ databases">
        <authorList>
            <person name="Kallberg Y."/>
            <person name="Tangrot J."/>
            <person name="Rosling A."/>
        </authorList>
    </citation>
    <scope>NUCLEOTIDE SEQUENCE</scope>
    <source>
        <strain evidence="1">FL966</strain>
    </source>
</reference>
<gene>
    <name evidence="1" type="ORF">CPELLU_LOCUS8806</name>
</gene>
<evidence type="ECO:0000313" key="1">
    <source>
        <dbReference type="EMBL" id="CAG8639945.1"/>
    </source>
</evidence>
<name>A0A9N9DLT6_9GLOM</name>
<proteinExistence type="predicted"/>
<evidence type="ECO:0000313" key="2">
    <source>
        <dbReference type="Proteomes" id="UP000789759"/>
    </source>
</evidence>
<organism evidence="1 2">
    <name type="scientific">Cetraspora pellucida</name>
    <dbReference type="NCBI Taxonomy" id="1433469"/>
    <lineage>
        <taxon>Eukaryota</taxon>
        <taxon>Fungi</taxon>
        <taxon>Fungi incertae sedis</taxon>
        <taxon>Mucoromycota</taxon>
        <taxon>Glomeromycotina</taxon>
        <taxon>Glomeromycetes</taxon>
        <taxon>Diversisporales</taxon>
        <taxon>Gigasporaceae</taxon>
        <taxon>Cetraspora</taxon>
    </lineage>
</organism>
<dbReference type="AlphaFoldDB" id="A0A9N9DLT6"/>
<protein>
    <submittedName>
        <fullName evidence="1">24976_t:CDS:1</fullName>
    </submittedName>
</protein>
<sequence>MYYKVKETMHLYDIYFNCLSLRKKAESHNYIYWMFSKQRYKRILQEFILI</sequence>
<dbReference type="Proteomes" id="UP000789759">
    <property type="component" value="Unassembled WGS sequence"/>
</dbReference>
<accession>A0A9N9DLT6</accession>